<dbReference type="Gene3D" id="2.40.30.70">
    <property type="entry name" value="YaeB-like"/>
    <property type="match status" value="1"/>
</dbReference>
<dbReference type="SUPFAM" id="SSF118196">
    <property type="entry name" value="YaeB-like"/>
    <property type="match status" value="1"/>
</dbReference>
<dbReference type="InterPro" id="IPR040372">
    <property type="entry name" value="YaeB-like"/>
</dbReference>
<feature type="domain" description="TsaA-like" evidence="3">
    <location>
        <begin position="8"/>
        <end position="152"/>
    </location>
</feature>
<dbReference type="InterPro" id="IPR036414">
    <property type="entry name" value="YaeB_N_sf"/>
</dbReference>
<dbReference type="InterPro" id="IPR036413">
    <property type="entry name" value="YaeB-like_sf"/>
</dbReference>
<evidence type="ECO:0000313" key="4">
    <source>
        <dbReference type="EMBL" id="OUY06966.1"/>
    </source>
</evidence>
<proteinExistence type="inferred from homology"/>
<keyword evidence="4" id="KW-0808">Transferase</keyword>
<dbReference type="GO" id="GO:0008168">
    <property type="term" value="F:methyltransferase activity"/>
    <property type="evidence" value="ECO:0007669"/>
    <property type="project" value="UniProtKB-KW"/>
</dbReference>
<keyword evidence="4" id="KW-0489">Methyltransferase</keyword>
<name>A0A1Z9YXQ5_9GAMM</name>
<sequence>MMNNVLLLPVIGYMHSPFIEKFGIPRQPNLVNSISYVVMNPPYDDLSAFIGIEQFSHIWLLWQFHDNKRKNHDKDFQPLIRPPRLGGNQKIGIFASRSMYRPAPVGLSVVQLIEVKRVGKETRVYVKGSDLLNGTPIIDIKPYLVYGDAVAEAKSGYAQEAPLLLAVLWQENAREQQQRLLDTGHLTPAILSEIEQVVALNPKPAYQTDESKIYGLSYAHVNVKFRIFTDHVEMISIELIGAS</sequence>
<organism evidence="4 5">
    <name type="scientific">Acinetobacter populi</name>
    <dbReference type="NCBI Taxonomy" id="1582270"/>
    <lineage>
        <taxon>Bacteria</taxon>
        <taxon>Pseudomonadati</taxon>
        <taxon>Pseudomonadota</taxon>
        <taxon>Gammaproteobacteria</taxon>
        <taxon>Moraxellales</taxon>
        <taxon>Moraxellaceae</taxon>
        <taxon>Acinetobacter</taxon>
    </lineage>
</organism>
<dbReference type="NCBIfam" id="TIGR00104">
    <property type="entry name" value="tRNA_TsaA"/>
    <property type="match status" value="1"/>
</dbReference>
<dbReference type="PANTHER" id="PTHR12818">
    <property type="entry name" value="TRNA (ADENINE(37)-N6)-METHYLTRANSFERASE"/>
    <property type="match status" value="1"/>
</dbReference>
<comment type="caution">
    <text evidence="4">The sequence shown here is derived from an EMBL/GenBank/DDBJ whole genome shotgun (WGS) entry which is preliminary data.</text>
</comment>
<evidence type="ECO:0000259" key="3">
    <source>
        <dbReference type="PROSITE" id="PS51668"/>
    </source>
</evidence>
<gene>
    <name evidence="4" type="ORF">CAP51_09730</name>
</gene>
<reference evidence="4 5" key="1">
    <citation type="submission" date="2017-05" db="EMBL/GenBank/DDBJ databases">
        <title>Acinetobacter populi ANC 5415 (= PBJ7), whole genome shotgun sequencing project.</title>
        <authorList>
            <person name="Nemec A."/>
            <person name="Radolfova-Krizova L."/>
        </authorList>
    </citation>
    <scope>NUCLEOTIDE SEQUENCE [LARGE SCALE GENOMIC DNA]</scope>
    <source>
        <strain evidence="4 5">PBJ7</strain>
    </source>
</reference>
<dbReference type="EMBL" id="NEXX01000003">
    <property type="protein sequence ID" value="OUY06966.1"/>
    <property type="molecule type" value="Genomic_DNA"/>
</dbReference>
<dbReference type="Pfam" id="PF18389">
    <property type="entry name" value="TrmO_C"/>
    <property type="match status" value="1"/>
</dbReference>
<comment type="similarity">
    <text evidence="2">Belongs to the tRNA methyltransferase O family.</text>
</comment>
<dbReference type="InterPro" id="IPR023370">
    <property type="entry name" value="TrmO-like_N"/>
</dbReference>
<dbReference type="CDD" id="cd09281">
    <property type="entry name" value="UPF0066"/>
    <property type="match status" value="1"/>
</dbReference>
<keyword evidence="5" id="KW-1185">Reference proteome</keyword>
<dbReference type="Proteomes" id="UP000196536">
    <property type="component" value="Unassembled WGS sequence"/>
</dbReference>
<evidence type="ECO:0000256" key="2">
    <source>
        <dbReference type="ARBA" id="ARBA00033753"/>
    </source>
</evidence>
<dbReference type="Pfam" id="PF01980">
    <property type="entry name" value="TrmO_N"/>
    <property type="match status" value="1"/>
</dbReference>
<evidence type="ECO:0000256" key="1">
    <source>
        <dbReference type="ARBA" id="ARBA00022691"/>
    </source>
</evidence>
<protein>
    <submittedName>
        <fullName evidence="4">tRNA (N6-threonylcarbamoyladenosine(37)-N6)-methyltransferase TrmO</fullName>
    </submittedName>
</protein>
<keyword evidence="1" id="KW-0949">S-adenosyl-L-methionine</keyword>
<dbReference type="PANTHER" id="PTHR12818:SF0">
    <property type="entry name" value="TRNA (ADENINE(37)-N6)-METHYLTRANSFERASE"/>
    <property type="match status" value="1"/>
</dbReference>
<evidence type="ECO:0000313" key="5">
    <source>
        <dbReference type="Proteomes" id="UP000196536"/>
    </source>
</evidence>
<dbReference type="Gene3D" id="3.30.2310.10">
    <property type="entry name" value="YaeB-like"/>
    <property type="match status" value="1"/>
</dbReference>
<dbReference type="AlphaFoldDB" id="A0A1Z9YXQ5"/>
<dbReference type="RefSeq" id="WP_087620569.1">
    <property type="nucleotide sequence ID" value="NZ_NEXX01000003.1"/>
</dbReference>
<dbReference type="InterPro" id="IPR041369">
    <property type="entry name" value="TrmO_C"/>
</dbReference>
<dbReference type="PROSITE" id="PS51668">
    <property type="entry name" value="TSAA_2"/>
    <property type="match status" value="1"/>
</dbReference>
<accession>A0A1Z9YXQ5</accession>
<dbReference type="OrthoDB" id="9804309at2"/>
<dbReference type="GO" id="GO:0032259">
    <property type="term" value="P:methylation"/>
    <property type="evidence" value="ECO:0007669"/>
    <property type="project" value="UniProtKB-KW"/>
</dbReference>